<dbReference type="Proteomes" id="UP000256970">
    <property type="component" value="Unassembled WGS sequence"/>
</dbReference>
<dbReference type="InterPro" id="IPR045902">
    <property type="entry name" value="SANBR-like"/>
</dbReference>
<reference evidence="3 4" key="1">
    <citation type="submission" date="2016-10" db="EMBL/GenBank/DDBJ databases">
        <authorList>
            <person name="Cai Z."/>
        </authorList>
    </citation>
    <scope>NUCLEOTIDE SEQUENCE [LARGE SCALE GENOMIC DNA]</scope>
</reference>
<feature type="compositionally biased region" description="Low complexity" evidence="1">
    <location>
        <begin position="419"/>
        <end position="445"/>
    </location>
</feature>
<gene>
    <name evidence="3" type="ORF">BQ4739_LOCUS19678</name>
</gene>
<feature type="compositionally biased region" description="Polar residues" evidence="1">
    <location>
        <begin position="519"/>
        <end position="529"/>
    </location>
</feature>
<sequence>MGVVTIHVLSDAAQGSKAVKDYRCEVKLLLKHMQYFKPHLQDLAPGQDTEIAVQCNLVTFDWLMAYVKASITAVQPVLDCSNCISILVACSFLKMTQLVREAVQFIAANILRLAAAGADIAALDSALVTKIAKATSEEALEALLQQCEGVQLPRLMTPRSAGALSHTPAEAGSHSSSSSNELLQKLYKHKLEALLKEHDTTLLRCKACQQLFSAASHHKLQCPALAAAATERLRVLPLHQADPAWRFQDFLKQQRQQARSQQQQAQQVDKGHSQPPQQRHQQQSRTAGPALWRDLYYLTWGHVTVLYCTACHQHFPARQYSHCSFHPLAPLFASEADAGQYPCCGRPAWRPGLAPAHCQGCCATQHQAALQEGQHDIAVRTLQLLQRFGGIISEPYMPPPAPPQRRDAVASAATAAGFGCSSESKSCSNSDGSSSSRPGSRGGSSLPLLVRMTNRSSPRAAVNATSTRGANDSSSRCSPSVSPRICQAELHTAGLPTCSRPWTAGAAAAARQAGLESSSHTKAYSSAETASPAAAGSNNDDGEVADVLEEASTVLDYRSAHLRSFMEAVHATAQCRGQGSSMAGLAAGNPAGGGLPGNTFSAAVVDARQSLLPASGVLHGTGVGPTSSRQQNSLPLSKGSSRNARERLSSATSGSCSKAPTAAAAAAASAAAADVQASRVNRTLLLELMHEDDAYRMGLLMRKLDAARLQPPPDGASSSAGLGMQSEADVAQAANSVLFQGVAATAGRVKAAGARRGNAQGAV</sequence>
<dbReference type="InterPro" id="IPR021777">
    <property type="entry name" value="SANBR_BTB"/>
</dbReference>
<dbReference type="PANTHER" id="PTHR20946:SF0">
    <property type="entry name" value="SANT AND BTB DOMAIN REGULATOR OF CLASS SWITCH RECOMBINATION"/>
    <property type="match status" value="1"/>
</dbReference>
<keyword evidence="4" id="KW-1185">Reference proteome</keyword>
<feature type="compositionally biased region" description="Polar residues" evidence="1">
    <location>
        <begin position="624"/>
        <end position="642"/>
    </location>
</feature>
<feature type="region of interest" description="Disordered" evidence="1">
    <location>
        <begin position="616"/>
        <end position="657"/>
    </location>
</feature>
<feature type="region of interest" description="Disordered" evidence="1">
    <location>
        <begin position="419"/>
        <end position="481"/>
    </location>
</feature>
<feature type="domain" description="SANT and BTB" evidence="2">
    <location>
        <begin position="15"/>
        <end position="102"/>
    </location>
</feature>
<accession>A0A383WQ68</accession>
<evidence type="ECO:0000313" key="3">
    <source>
        <dbReference type="EMBL" id="SZX79399.1"/>
    </source>
</evidence>
<feature type="compositionally biased region" description="Polar residues" evidence="1">
    <location>
        <begin position="453"/>
        <end position="472"/>
    </location>
</feature>
<feature type="compositionally biased region" description="Low complexity" evidence="1">
    <location>
        <begin position="256"/>
        <end position="285"/>
    </location>
</feature>
<organism evidence="3 4">
    <name type="scientific">Tetradesmus obliquus</name>
    <name type="common">Green alga</name>
    <name type="synonym">Acutodesmus obliquus</name>
    <dbReference type="NCBI Taxonomy" id="3088"/>
    <lineage>
        <taxon>Eukaryota</taxon>
        <taxon>Viridiplantae</taxon>
        <taxon>Chlorophyta</taxon>
        <taxon>core chlorophytes</taxon>
        <taxon>Chlorophyceae</taxon>
        <taxon>CS clade</taxon>
        <taxon>Sphaeropleales</taxon>
        <taxon>Scenedesmaceae</taxon>
        <taxon>Tetradesmus</taxon>
    </lineage>
</organism>
<dbReference type="Pfam" id="PF11822">
    <property type="entry name" value="BTB_SANBR"/>
    <property type="match status" value="1"/>
</dbReference>
<feature type="region of interest" description="Disordered" evidence="1">
    <location>
        <begin position="519"/>
        <end position="541"/>
    </location>
</feature>
<name>A0A383WQ68_TETOB</name>
<dbReference type="PANTHER" id="PTHR20946">
    <property type="entry name" value="SANT AND BTB DOMAIN REGULATOR OF CLASS SWITCH RECOMBINATION"/>
    <property type="match status" value="1"/>
</dbReference>
<evidence type="ECO:0000256" key="1">
    <source>
        <dbReference type="SAM" id="MobiDB-lite"/>
    </source>
</evidence>
<protein>
    <recommendedName>
        <fullName evidence="2">SANT and BTB domain-containing protein</fullName>
    </recommendedName>
</protein>
<evidence type="ECO:0000313" key="4">
    <source>
        <dbReference type="Proteomes" id="UP000256970"/>
    </source>
</evidence>
<evidence type="ECO:0000259" key="2">
    <source>
        <dbReference type="Pfam" id="PF11822"/>
    </source>
</evidence>
<proteinExistence type="predicted"/>
<dbReference type="AlphaFoldDB" id="A0A383WQ68"/>
<feature type="region of interest" description="Disordered" evidence="1">
    <location>
        <begin position="256"/>
        <end position="286"/>
    </location>
</feature>
<dbReference type="EMBL" id="FNXT01001366">
    <property type="protein sequence ID" value="SZX79399.1"/>
    <property type="molecule type" value="Genomic_DNA"/>
</dbReference>